<accession>A2XV05</accession>
<dbReference type="Gene3D" id="3.10.110.10">
    <property type="entry name" value="Ubiquitin Conjugating Enzyme"/>
    <property type="match status" value="1"/>
</dbReference>
<evidence type="ECO:0000259" key="2">
    <source>
        <dbReference type="Pfam" id="PF05773"/>
    </source>
</evidence>
<sequence length="117" mass="12836">MGHSARKKKKKKGGGGRKAAKDHGGQLEGDQAALADELTALGSIFLEDFKVTSESPQTRFTICIRCFAGYPHKCPKLRVLPEKTLSREDANRLLSLLVDQCSVLNCKENFTPYGQAL</sequence>
<keyword evidence="4" id="KW-1185">Reference proteome</keyword>
<reference evidence="3 4" key="1">
    <citation type="journal article" date="2005" name="PLoS Biol.">
        <title>The genomes of Oryza sativa: a history of duplications.</title>
        <authorList>
            <person name="Yu J."/>
            <person name="Wang J."/>
            <person name="Lin W."/>
            <person name="Li S."/>
            <person name="Li H."/>
            <person name="Zhou J."/>
            <person name="Ni P."/>
            <person name="Dong W."/>
            <person name="Hu S."/>
            <person name="Zeng C."/>
            <person name="Zhang J."/>
            <person name="Zhang Y."/>
            <person name="Li R."/>
            <person name="Xu Z."/>
            <person name="Li S."/>
            <person name="Li X."/>
            <person name="Zheng H."/>
            <person name="Cong L."/>
            <person name="Lin L."/>
            <person name="Yin J."/>
            <person name="Geng J."/>
            <person name="Li G."/>
            <person name="Shi J."/>
            <person name="Liu J."/>
            <person name="Lv H."/>
            <person name="Li J."/>
            <person name="Wang J."/>
            <person name="Deng Y."/>
            <person name="Ran L."/>
            <person name="Shi X."/>
            <person name="Wang X."/>
            <person name="Wu Q."/>
            <person name="Li C."/>
            <person name="Ren X."/>
            <person name="Wang J."/>
            <person name="Wang X."/>
            <person name="Li D."/>
            <person name="Liu D."/>
            <person name="Zhang X."/>
            <person name="Ji Z."/>
            <person name="Zhao W."/>
            <person name="Sun Y."/>
            <person name="Zhang Z."/>
            <person name="Bao J."/>
            <person name="Han Y."/>
            <person name="Dong L."/>
            <person name="Ji J."/>
            <person name="Chen P."/>
            <person name="Wu S."/>
            <person name="Liu J."/>
            <person name="Xiao Y."/>
            <person name="Bu D."/>
            <person name="Tan J."/>
            <person name="Yang L."/>
            <person name="Ye C."/>
            <person name="Zhang J."/>
            <person name="Xu J."/>
            <person name="Zhou Y."/>
            <person name="Yu Y."/>
            <person name="Zhang B."/>
            <person name="Zhuang S."/>
            <person name="Wei H."/>
            <person name="Liu B."/>
            <person name="Lei M."/>
            <person name="Yu H."/>
            <person name="Li Y."/>
            <person name="Xu H."/>
            <person name="Wei S."/>
            <person name="He X."/>
            <person name="Fang L."/>
            <person name="Zhang Z."/>
            <person name="Zhang Y."/>
            <person name="Huang X."/>
            <person name="Su Z."/>
            <person name="Tong W."/>
            <person name="Li J."/>
            <person name="Tong Z."/>
            <person name="Li S."/>
            <person name="Ye J."/>
            <person name="Wang L."/>
            <person name="Fang L."/>
            <person name="Lei T."/>
            <person name="Chen C."/>
            <person name="Chen H."/>
            <person name="Xu Z."/>
            <person name="Li H."/>
            <person name="Huang H."/>
            <person name="Zhang F."/>
            <person name="Xu H."/>
            <person name="Li N."/>
            <person name="Zhao C."/>
            <person name="Li S."/>
            <person name="Dong L."/>
            <person name="Huang Y."/>
            <person name="Li L."/>
            <person name="Xi Y."/>
            <person name="Qi Q."/>
            <person name="Li W."/>
            <person name="Zhang B."/>
            <person name="Hu W."/>
            <person name="Zhang Y."/>
            <person name="Tian X."/>
            <person name="Jiao Y."/>
            <person name="Liang X."/>
            <person name="Jin J."/>
            <person name="Gao L."/>
            <person name="Zheng W."/>
            <person name="Hao B."/>
            <person name="Liu S."/>
            <person name="Wang W."/>
            <person name="Yuan L."/>
            <person name="Cao M."/>
            <person name="McDermott J."/>
            <person name="Samudrala R."/>
            <person name="Wang J."/>
            <person name="Wong G.K."/>
            <person name="Yang H."/>
        </authorList>
    </citation>
    <scope>NUCLEOTIDE SEQUENCE [LARGE SCALE GENOMIC DNA]</scope>
    <source>
        <strain evidence="4">cv. 93-11</strain>
    </source>
</reference>
<evidence type="ECO:0000256" key="1">
    <source>
        <dbReference type="SAM" id="MobiDB-lite"/>
    </source>
</evidence>
<dbReference type="Gramene" id="BGIOSGA016672-TA">
    <property type="protein sequence ID" value="BGIOSGA016672-PA"/>
    <property type="gene ID" value="BGIOSGA016672"/>
</dbReference>
<dbReference type="Proteomes" id="UP000007015">
    <property type="component" value="Chromosome 4"/>
</dbReference>
<dbReference type="AlphaFoldDB" id="A2XV05"/>
<feature type="domain" description="RWD" evidence="2">
    <location>
        <begin position="34"/>
        <end position="102"/>
    </location>
</feature>
<evidence type="ECO:0000313" key="3">
    <source>
        <dbReference type="EMBL" id="EAY94665.1"/>
    </source>
</evidence>
<name>A2XV05_ORYSI</name>
<dbReference type="Pfam" id="PF05773">
    <property type="entry name" value="RWD"/>
    <property type="match status" value="1"/>
</dbReference>
<proteinExistence type="predicted"/>
<feature type="compositionally biased region" description="Basic residues" evidence="1">
    <location>
        <begin position="1"/>
        <end position="18"/>
    </location>
</feature>
<gene>
    <name evidence="3" type="ORF">OsI_16444</name>
</gene>
<evidence type="ECO:0000313" key="4">
    <source>
        <dbReference type="Proteomes" id="UP000007015"/>
    </source>
</evidence>
<dbReference type="HOGENOM" id="CLU_2088805_0_0_1"/>
<organism evidence="3 4">
    <name type="scientific">Oryza sativa subsp. indica</name>
    <name type="common">Rice</name>
    <dbReference type="NCBI Taxonomy" id="39946"/>
    <lineage>
        <taxon>Eukaryota</taxon>
        <taxon>Viridiplantae</taxon>
        <taxon>Streptophyta</taxon>
        <taxon>Embryophyta</taxon>
        <taxon>Tracheophyta</taxon>
        <taxon>Spermatophyta</taxon>
        <taxon>Magnoliopsida</taxon>
        <taxon>Liliopsida</taxon>
        <taxon>Poales</taxon>
        <taxon>Poaceae</taxon>
        <taxon>BOP clade</taxon>
        <taxon>Oryzoideae</taxon>
        <taxon>Oryzeae</taxon>
        <taxon>Oryzinae</taxon>
        <taxon>Oryza</taxon>
        <taxon>Oryza sativa</taxon>
    </lineage>
</organism>
<dbReference type="InterPro" id="IPR006575">
    <property type="entry name" value="RWD_dom"/>
</dbReference>
<protein>
    <recommendedName>
        <fullName evidence="2">RWD domain-containing protein</fullName>
    </recommendedName>
</protein>
<dbReference type="SUPFAM" id="SSF54495">
    <property type="entry name" value="UBC-like"/>
    <property type="match status" value="1"/>
</dbReference>
<dbReference type="STRING" id="39946.A2XV05"/>
<dbReference type="InterPro" id="IPR016135">
    <property type="entry name" value="UBQ-conjugating_enzyme/RWD"/>
</dbReference>
<feature type="region of interest" description="Disordered" evidence="1">
    <location>
        <begin position="1"/>
        <end position="28"/>
    </location>
</feature>
<dbReference type="EMBL" id="CM000129">
    <property type="protein sequence ID" value="EAY94665.1"/>
    <property type="molecule type" value="Genomic_DNA"/>
</dbReference>